<name>A0A226EG32_FOLCA</name>
<keyword evidence="1" id="KW-0812">Transmembrane</keyword>
<dbReference type="EMBL" id="LNIX01000004">
    <property type="protein sequence ID" value="OXA56512.1"/>
    <property type="molecule type" value="Genomic_DNA"/>
</dbReference>
<dbReference type="AlphaFoldDB" id="A0A226EG32"/>
<protein>
    <submittedName>
        <fullName evidence="2">Uncharacterized protein</fullName>
    </submittedName>
</protein>
<sequence>MSGQLLLEEFLEMRREVDFDSTCLNIRWGDNSLFPPLPKTSAKYEVQLLISPQAKPTLLTIRFSKKYDNICNFILYHGVTAPLTRNNMPWNYATFGSKNTNYHVVFCSNLLERDSYPFSGHANIIFISMGEDSYKVYRLDVYGDFLEYTDGSQYFGKRSDFHRRPLKWGFSSLAKPILARHPIESFKEGLFPADGVVATIIAVTKYLNASYQKPIIYDNWFQKPGENMVKGFYEGIISGKFHISTFLVLRLELIGVIATTSDGFVDGLTFFTLPPKNVWQTDPISHIFNELDLIVLTYHAACIVLIVVIVILAGYPRKDWTRGKIWFSTTCGIIRLIPQQNINQDIEKKLVHGKIKFVLGPWLLSLILLSSDLQSVIVSSISSPDVATAPKTFDQLVSSEFNIAFAGNDILGWKVIQAIAQSGGQESLFGKMISVTIKCQFLEKVFLKHEEVGNRLHVSPMQSGLQNAYEILVSKSGQVLFLKSDELLFPLTNGLIFSKFMDHLQDPLDRCVRFYVEAGILRSWFSGEAYKIRGQRRAKSVNESSASSLDEENHQDDSALSYFVIVVVGNGLVREKFSLDPDLEISFEDDQGAEIDNEVFPILLQQIATPNIIFRTKDEEISSVDISHNTSGNSQIFYGTSQCSITF</sequence>
<dbReference type="Proteomes" id="UP000198287">
    <property type="component" value="Unassembled WGS sequence"/>
</dbReference>
<gene>
    <name evidence="2" type="ORF">Fcan01_09082</name>
</gene>
<organism evidence="2 3">
    <name type="scientific">Folsomia candida</name>
    <name type="common">Springtail</name>
    <dbReference type="NCBI Taxonomy" id="158441"/>
    <lineage>
        <taxon>Eukaryota</taxon>
        <taxon>Metazoa</taxon>
        <taxon>Ecdysozoa</taxon>
        <taxon>Arthropoda</taxon>
        <taxon>Hexapoda</taxon>
        <taxon>Collembola</taxon>
        <taxon>Entomobryomorpha</taxon>
        <taxon>Isotomoidea</taxon>
        <taxon>Isotomidae</taxon>
        <taxon>Proisotominae</taxon>
        <taxon>Folsomia</taxon>
    </lineage>
</organism>
<feature type="transmembrane region" description="Helical" evidence="1">
    <location>
        <begin position="293"/>
        <end position="315"/>
    </location>
</feature>
<evidence type="ECO:0000313" key="3">
    <source>
        <dbReference type="Proteomes" id="UP000198287"/>
    </source>
</evidence>
<evidence type="ECO:0000313" key="2">
    <source>
        <dbReference type="EMBL" id="OXA56512.1"/>
    </source>
</evidence>
<reference evidence="2 3" key="1">
    <citation type="submission" date="2015-12" db="EMBL/GenBank/DDBJ databases">
        <title>The genome of Folsomia candida.</title>
        <authorList>
            <person name="Faddeeva A."/>
            <person name="Derks M.F."/>
            <person name="Anvar Y."/>
            <person name="Smit S."/>
            <person name="Van Straalen N."/>
            <person name="Roelofs D."/>
        </authorList>
    </citation>
    <scope>NUCLEOTIDE SEQUENCE [LARGE SCALE GENOMIC DNA]</scope>
    <source>
        <strain evidence="2 3">VU population</strain>
        <tissue evidence="2">Whole body</tissue>
    </source>
</reference>
<keyword evidence="1" id="KW-1133">Transmembrane helix</keyword>
<accession>A0A226EG32</accession>
<proteinExistence type="predicted"/>
<evidence type="ECO:0000256" key="1">
    <source>
        <dbReference type="SAM" id="Phobius"/>
    </source>
</evidence>
<keyword evidence="1" id="KW-0472">Membrane</keyword>
<comment type="caution">
    <text evidence="2">The sequence shown here is derived from an EMBL/GenBank/DDBJ whole genome shotgun (WGS) entry which is preliminary data.</text>
</comment>
<keyword evidence="3" id="KW-1185">Reference proteome</keyword>